<dbReference type="AlphaFoldDB" id="A0A841STQ3"/>
<comment type="caution">
    <text evidence="11">The sequence shown here is derived from an EMBL/GenBank/DDBJ whole genome shotgun (WGS) entry which is preliminary data.</text>
</comment>
<sequence>MLKAVVFDDEPIVLTGLMKKIDWGRFGIELAGTARDGLSALRLARRIQPHIVLTDIRMPGMNGLELIEKLSAELSNTMFIVFSGYNEFEYVRRAIGLGVVDYLEKPITMTKVEKAIARTLEIIGKEQAFSELKVKWEESREERLEMATLELLLIGEEATARWKETFGEGSSRLSAVTVFAFECAGPPLPEHPLYREIKVRNGNEYLSVVFHAEKRSPALEEQLNHWDNRVLYGSGRTYASLGEAKRSYREAIRALRYGKFLEESGRVRIEDVEGKESKGYVDLQQHEEAIIVSLRTGDKEGLEWALNGFRAWTKERRLTPERVEEELLKLVFLCVDIARETGRDMTSLGIVRHRELHELDALDRMFDWMRGKLEELVAWTTSARREMKHASLERILDYMEERYAQDLSLQELADLAELHPAYLSLLFKERLGVSYRKYLTGIRMEKAKALLREGERVHEVYGKVGYVNQRHFAETFKRAVGMTPGHYRDLHAAGRRYANDEDV</sequence>
<keyword evidence="12" id="KW-1185">Reference proteome</keyword>
<gene>
    <name evidence="11" type="ORF">H7B67_10870</name>
</gene>
<dbReference type="InterPro" id="IPR001789">
    <property type="entry name" value="Sig_transdc_resp-reg_receiver"/>
</dbReference>
<keyword evidence="5" id="KW-0805">Transcription regulation</keyword>
<dbReference type="Pfam" id="PF12833">
    <property type="entry name" value="HTH_18"/>
    <property type="match status" value="1"/>
</dbReference>
<dbReference type="PROSITE" id="PS01124">
    <property type="entry name" value="HTH_ARAC_FAMILY_2"/>
    <property type="match status" value="1"/>
</dbReference>
<protein>
    <submittedName>
        <fullName evidence="11">Response regulator</fullName>
    </submittedName>
</protein>
<dbReference type="GO" id="GO:0005737">
    <property type="term" value="C:cytoplasm"/>
    <property type="evidence" value="ECO:0007669"/>
    <property type="project" value="UniProtKB-SubCell"/>
</dbReference>
<evidence type="ECO:0000313" key="12">
    <source>
        <dbReference type="Proteomes" id="UP000535838"/>
    </source>
</evidence>
<keyword evidence="6" id="KW-0238">DNA-binding</keyword>
<evidence type="ECO:0000256" key="4">
    <source>
        <dbReference type="ARBA" id="ARBA00023012"/>
    </source>
</evidence>
<comment type="subcellular location">
    <subcellularLocation>
        <location evidence="1">Cytoplasm</location>
    </subcellularLocation>
</comment>
<dbReference type="GO" id="GO:0000160">
    <property type="term" value="P:phosphorelay signal transduction system"/>
    <property type="evidence" value="ECO:0007669"/>
    <property type="project" value="UniProtKB-KW"/>
</dbReference>
<organism evidence="11 12">
    <name type="scientific">Cohnella thailandensis</name>
    <dbReference type="NCBI Taxonomy" id="557557"/>
    <lineage>
        <taxon>Bacteria</taxon>
        <taxon>Bacillati</taxon>
        <taxon>Bacillota</taxon>
        <taxon>Bacilli</taxon>
        <taxon>Bacillales</taxon>
        <taxon>Paenibacillaceae</taxon>
        <taxon>Cohnella</taxon>
    </lineage>
</organism>
<dbReference type="PROSITE" id="PS50110">
    <property type="entry name" value="RESPONSE_REGULATORY"/>
    <property type="match status" value="1"/>
</dbReference>
<dbReference type="Gene3D" id="3.40.50.2300">
    <property type="match status" value="1"/>
</dbReference>
<name>A0A841STQ3_9BACL</name>
<dbReference type="RefSeq" id="WP_185119845.1">
    <property type="nucleotide sequence ID" value="NZ_JACJVQ010000007.1"/>
</dbReference>
<dbReference type="SUPFAM" id="SSF52172">
    <property type="entry name" value="CheY-like"/>
    <property type="match status" value="1"/>
</dbReference>
<accession>A0A841STQ3</accession>
<evidence type="ECO:0000313" key="11">
    <source>
        <dbReference type="EMBL" id="MBB6634612.1"/>
    </source>
</evidence>
<keyword evidence="2" id="KW-0963">Cytoplasm</keyword>
<dbReference type="SMART" id="SM00342">
    <property type="entry name" value="HTH_ARAC"/>
    <property type="match status" value="1"/>
</dbReference>
<feature type="domain" description="Response regulatory" evidence="10">
    <location>
        <begin position="3"/>
        <end position="120"/>
    </location>
</feature>
<evidence type="ECO:0000256" key="7">
    <source>
        <dbReference type="ARBA" id="ARBA00023163"/>
    </source>
</evidence>
<evidence type="ECO:0000256" key="6">
    <source>
        <dbReference type="ARBA" id="ARBA00023125"/>
    </source>
</evidence>
<dbReference type="SMART" id="SM00448">
    <property type="entry name" value="REC"/>
    <property type="match status" value="1"/>
</dbReference>
<dbReference type="Gene3D" id="1.10.10.60">
    <property type="entry name" value="Homeodomain-like"/>
    <property type="match status" value="2"/>
</dbReference>
<dbReference type="PANTHER" id="PTHR42713">
    <property type="entry name" value="HISTIDINE KINASE-RELATED"/>
    <property type="match status" value="1"/>
</dbReference>
<feature type="modified residue" description="4-aspartylphosphate" evidence="8">
    <location>
        <position position="55"/>
    </location>
</feature>
<dbReference type="SUPFAM" id="SSF46689">
    <property type="entry name" value="Homeodomain-like"/>
    <property type="match status" value="2"/>
</dbReference>
<evidence type="ECO:0000256" key="3">
    <source>
        <dbReference type="ARBA" id="ARBA00022553"/>
    </source>
</evidence>
<dbReference type="InterPro" id="IPR051552">
    <property type="entry name" value="HptR"/>
</dbReference>
<evidence type="ECO:0000256" key="2">
    <source>
        <dbReference type="ARBA" id="ARBA00022490"/>
    </source>
</evidence>
<dbReference type="InterPro" id="IPR009057">
    <property type="entry name" value="Homeodomain-like_sf"/>
</dbReference>
<feature type="domain" description="HTH araC/xylS-type" evidence="9">
    <location>
        <begin position="393"/>
        <end position="490"/>
    </location>
</feature>
<dbReference type="EMBL" id="JACJVQ010000007">
    <property type="protein sequence ID" value="MBB6634612.1"/>
    <property type="molecule type" value="Genomic_DNA"/>
</dbReference>
<dbReference type="GO" id="GO:0003700">
    <property type="term" value="F:DNA-binding transcription factor activity"/>
    <property type="evidence" value="ECO:0007669"/>
    <property type="project" value="InterPro"/>
</dbReference>
<dbReference type="Pfam" id="PF00072">
    <property type="entry name" value="Response_reg"/>
    <property type="match status" value="1"/>
</dbReference>
<proteinExistence type="predicted"/>
<evidence type="ECO:0000256" key="8">
    <source>
        <dbReference type="PROSITE-ProRule" id="PRU00169"/>
    </source>
</evidence>
<dbReference type="Proteomes" id="UP000535838">
    <property type="component" value="Unassembled WGS sequence"/>
</dbReference>
<keyword evidence="3 8" id="KW-0597">Phosphoprotein</keyword>
<keyword evidence="4" id="KW-0902">Two-component regulatory system</keyword>
<dbReference type="InterPro" id="IPR011006">
    <property type="entry name" value="CheY-like_superfamily"/>
</dbReference>
<evidence type="ECO:0000256" key="1">
    <source>
        <dbReference type="ARBA" id="ARBA00004496"/>
    </source>
</evidence>
<dbReference type="PANTHER" id="PTHR42713:SF3">
    <property type="entry name" value="TRANSCRIPTIONAL REGULATORY PROTEIN HPTR"/>
    <property type="match status" value="1"/>
</dbReference>
<evidence type="ECO:0000259" key="9">
    <source>
        <dbReference type="PROSITE" id="PS01124"/>
    </source>
</evidence>
<evidence type="ECO:0000259" key="10">
    <source>
        <dbReference type="PROSITE" id="PS50110"/>
    </source>
</evidence>
<keyword evidence="7" id="KW-0804">Transcription</keyword>
<evidence type="ECO:0000256" key="5">
    <source>
        <dbReference type="ARBA" id="ARBA00023015"/>
    </source>
</evidence>
<dbReference type="GO" id="GO:0043565">
    <property type="term" value="F:sequence-specific DNA binding"/>
    <property type="evidence" value="ECO:0007669"/>
    <property type="project" value="InterPro"/>
</dbReference>
<reference evidence="11 12" key="1">
    <citation type="submission" date="2020-08" db="EMBL/GenBank/DDBJ databases">
        <title>Cohnella phylogeny.</title>
        <authorList>
            <person name="Dunlap C."/>
        </authorList>
    </citation>
    <scope>NUCLEOTIDE SEQUENCE [LARGE SCALE GENOMIC DNA]</scope>
    <source>
        <strain evidence="11 12">DSM 25241</strain>
    </source>
</reference>
<dbReference type="InterPro" id="IPR018060">
    <property type="entry name" value="HTH_AraC"/>
</dbReference>
<dbReference type="CDD" id="cd17536">
    <property type="entry name" value="REC_YesN-like"/>
    <property type="match status" value="1"/>
</dbReference>